<evidence type="ECO:0000313" key="3">
    <source>
        <dbReference type="Proteomes" id="UP001152622"/>
    </source>
</evidence>
<evidence type="ECO:0000256" key="1">
    <source>
        <dbReference type="SAM" id="MobiDB-lite"/>
    </source>
</evidence>
<organism evidence="2 3">
    <name type="scientific">Synaphobranchus kaupii</name>
    <name type="common">Kaup's arrowtooth eel</name>
    <dbReference type="NCBI Taxonomy" id="118154"/>
    <lineage>
        <taxon>Eukaryota</taxon>
        <taxon>Metazoa</taxon>
        <taxon>Chordata</taxon>
        <taxon>Craniata</taxon>
        <taxon>Vertebrata</taxon>
        <taxon>Euteleostomi</taxon>
        <taxon>Actinopterygii</taxon>
        <taxon>Neopterygii</taxon>
        <taxon>Teleostei</taxon>
        <taxon>Anguilliformes</taxon>
        <taxon>Synaphobranchidae</taxon>
        <taxon>Synaphobranchus</taxon>
    </lineage>
</organism>
<sequence>MATQQTGRRRCGDTKDHTLTRSSDPRHHSIALLLTIPSQPLGMQKQEIFQPLRGGLVFITLQKCRIPIGRKDNTGRNRPSRLHRPQVEIPALASSPVWNGTSLTQFGRFCSE</sequence>
<dbReference type="EMBL" id="JAINUF010000001">
    <property type="protein sequence ID" value="KAJ8381756.1"/>
    <property type="molecule type" value="Genomic_DNA"/>
</dbReference>
<dbReference type="Proteomes" id="UP001152622">
    <property type="component" value="Chromosome 1"/>
</dbReference>
<feature type="region of interest" description="Disordered" evidence="1">
    <location>
        <begin position="1"/>
        <end position="25"/>
    </location>
</feature>
<accession>A0A9Q1GDW5</accession>
<comment type="caution">
    <text evidence="2">The sequence shown here is derived from an EMBL/GenBank/DDBJ whole genome shotgun (WGS) entry which is preliminary data.</text>
</comment>
<name>A0A9Q1GDW5_SYNKA</name>
<reference evidence="2" key="1">
    <citation type="journal article" date="2023" name="Science">
        <title>Genome structures resolve the early diversification of teleost fishes.</title>
        <authorList>
            <person name="Parey E."/>
            <person name="Louis A."/>
            <person name="Montfort J."/>
            <person name="Bouchez O."/>
            <person name="Roques C."/>
            <person name="Iampietro C."/>
            <person name="Lluch J."/>
            <person name="Castinel A."/>
            <person name="Donnadieu C."/>
            <person name="Desvignes T."/>
            <person name="Floi Bucao C."/>
            <person name="Jouanno E."/>
            <person name="Wen M."/>
            <person name="Mejri S."/>
            <person name="Dirks R."/>
            <person name="Jansen H."/>
            <person name="Henkel C."/>
            <person name="Chen W.J."/>
            <person name="Zahm M."/>
            <person name="Cabau C."/>
            <person name="Klopp C."/>
            <person name="Thompson A.W."/>
            <person name="Robinson-Rechavi M."/>
            <person name="Braasch I."/>
            <person name="Lecointre G."/>
            <person name="Bobe J."/>
            <person name="Postlethwait J.H."/>
            <person name="Berthelot C."/>
            <person name="Roest Crollius H."/>
            <person name="Guiguen Y."/>
        </authorList>
    </citation>
    <scope>NUCLEOTIDE SEQUENCE</scope>
    <source>
        <strain evidence="2">WJC10195</strain>
    </source>
</reference>
<gene>
    <name evidence="2" type="ORF">SKAU_G00025340</name>
</gene>
<evidence type="ECO:0000313" key="2">
    <source>
        <dbReference type="EMBL" id="KAJ8381756.1"/>
    </source>
</evidence>
<dbReference type="AlphaFoldDB" id="A0A9Q1GDW5"/>
<feature type="compositionally biased region" description="Basic and acidic residues" evidence="1">
    <location>
        <begin position="10"/>
        <end position="25"/>
    </location>
</feature>
<protein>
    <submittedName>
        <fullName evidence="2">Uncharacterized protein</fullName>
    </submittedName>
</protein>
<proteinExistence type="predicted"/>
<keyword evidence="3" id="KW-1185">Reference proteome</keyword>